<proteinExistence type="predicted"/>
<comment type="caution">
    <text evidence="1">The sequence shown here is derived from an EMBL/GenBank/DDBJ whole genome shotgun (WGS) entry which is preliminary data.</text>
</comment>
<name>A0A935TKP7_9PROT</name>
<dbReference type="AlphaFoldDB" id="A0A935TKP7"/>
<accession>A0A935TKP7</accession>
<reference evidence="1 2" key="1">
    <citation type="submission" date="2020-10" db="EMBL/GenBank/DDBJ databases">
        <title>Connecting structure to function with the recovery of over 1000 high-quality activated sludge metagenome-assembled genomes encoding full-length rRNA genes using long-read sequencing.</title>
        <authorList>
            <person name="Singleton C.M."/>
            <person name="Petriglieri F."/>
            <person name="Kristensen J.M."/>
            <person name="Kirkegaard R.H."/>
            <person name="Michaelsen T.Y."/>
            <person name="Andersen M.H."/>
            <person name="Karst S.M."/>
            <person name="Dueholm M.S."/>
            <person name="Nielsen P.H."/>
            <person name="Albertsen M."/>
        </authorList>
    </citation>
    <scope>NUCLEOTIDE SEQUENCE [LARGE SCALE GENOMIC DNA]</scope>
    <source>
        <strain evidence="1">Fred_18-Q3-R57-64_BAT3C.720</strain>
    </source>
</reference>
<dbReference type="EMBL" id="JADJOT010000012">
    <property type="protein sequence ID" value="MBK7956120.1"/>
    <property type="molecule type" value="Genomic_DNA"/>
</dbReference>
<dbReference type="Proteomes" id="UP000706151">
    <property type="component" value="Unassembled WGS sequence"/>
</dbReference>
<organism evidence="1 2">
    <name type="scientific">Candidatus Accumulibacter affinis</name>
    <dbReference type="NCBI Taxonomy" id="2954384"/>
    <lineage>
        <taxon>Bacteria</taxon>
        <taxon>Pseudomonadati</taxon>
        <taxon>Pseudomonadota</taxon>
        <taxon>Betaproteobacteria</taxon>
        <taxon>Candidatus Accumulibacter</taxon>
    </lineage>
</organism>
<sequence>MIWFSHRAIVIGRTAKTWFDECNYQSHISNMPAPKFVEIATFVHQYITLLKTITGHLQQELPRLLKYRREPSNQFERWRLANTEPQSSSCQCCPCLWLSLFELWRQLEPSNGPNASAPTQPFHPESFIGAAGSSPLVTARVISAWRFLLSSPIRPAARYQVVHLGGLAVKEGYMAVCSATGGNATARFSTTFIPMFCCVPKLQIQGHLRFRKFLDLDEIQQYVKKGQCLMRASDSRQW</sequence>
<evidence type="ECO:0000313" key="2">
    <source>
        <dbReference type="Proteomes" id="UP000706151"/>
    </source>
</evidence>
<gene>
    <name evidence="1" type="ORF">IPK02_20420</name>
</gene>
<evidence type="ECO:0000313" key="1">
    <source>
        <dbReference type="EMBL" id="MBK7956120.1"/>
    </source>
</evidence>
<protein>
    <submittedName>
        <fullName evidence="1">Uncharacterized protein</fullName>
    </submittedName>
</protein>